<dbReference type="RefSeq" id="WP_091612507.1">
    <property type="nucleotide sequence ID" value="NZ_FNNC01000002.1"/>
</dbReference>
<dbReference type="OrthoDB" id="6681382at2"/>
<name>A0A1H2T3B4_9BACI</name>
<dbReference type="EMBL" id="FNNC01000002">
    <property type="protein sequence ID" value="SDW38446.1"/>
    <property type="molecule type" value="Genomic_DNA"/>
</dbReference>
<protein>
    <recommendedName>
        <fullName evidence="3">2OG-Fe dioxygenase</fullName>
    </recommendedName>
</protein>
<reference evidence="1 2" key="1">
    <citation type="submission" date="2016-10" db="EMBL/GenBank/DDBJ databases">
        <authorList>
            <person name="de Groot N.N."/>
        </authorList>
    </citation>
    <scope>NUCLEOTIDE SEQUENCE [LARGE SCALE GENOMIC DNA]</scope>
    <source>
        <strain evidence="1 2">DSM 23126</strain>
    </source>
</reference>
<evidence type="ECO:0000313" key="1">
    <source>
        <dbReference type="EMBL" id="SDW38446.1"/>
    </source>
</evidence>
<gene>
    <name evidence="1" type="ORF">SAMN05421781_1228</name>
</gene>
<accession>A0A1H2T3B4</accession>
<organism evidence="1 2">
    <name type="scientific">Marinococcus luteus</name>
    <dbReference type="NCBI Taxonomy" id="1122204"/>
    <lineage>
        <taxon>Bacteria</taxon>
        <taxon>Bacillati</taxon>
        <taxon>Bacillota</taxon>
        <taxon>Bacilli</taxon>
        <taxon>Bacillales</taxon>
        <taxon>Bacillaceae</taxon>
        <taxon>Marinococcus</taxon>
    </lineage>
</organism>
<dbReference type="Pfam" id="PF10014">
    <property type="entry name" value="2OG-Fe_Oxy_2"/>
    <property type="match status" value="1"/>
</dbReference>
<keyword evidence="2" id="KW-1185">Reference proteome</keyword>
<dbReference type="InterPro" id="IPR018724">
    <property type="entry name" value="2OG-Fe_dioxygenase"/>
</dbReference>
<dbReference type="AlphaFoldDB" id="A0A1H2T3B4"/>
<evidence type="ECO:0008006" key="3">
    <source>
        <dbReference type="Google" id="ProtNLM"/>
    </source>
</evidence>
<evidence type="ECO:0000313" key="2">
    <source>
        <dbReference type="Proteomes" id="UP000199488"/>
    </source>
</evidence>
<proteinExistence type="predicted"/>
<dbReference type="GO" id="GO:0051213">
    <property type="term" value="F:dioxygenase activity"/>
    <property type="evidence" value="ECO:0007669"/>
    <property type="project" value="InterPro"/>
</dbReference>
<sequence>MKPLKQQGYEYYDLADILHDSYSEADLAALTAAFDDLPADDYAPDLNRYRQYGRAVIFPGTHRIEWLPETVKNGKSYYDYFQGSFNPEYPDASRRFPAIPEHVRHNRLLEALIAFNFRQTFWTREDALMPFHAGVHFVKLHVESEEDEAFSSPNTLHQDGEPFTFAHLIRRRNIEGARNVISVPEVRGRMPEEVEKGKITDSFYMTRPLESYGVYDPLVTHYVGSVRKGPEDGPGERSAILIDYQPTVVANPDEIRSMHGDTNNMDYV</sequence>
<dbReference type="Gene3D" id="2.60.120.620">
    <property type="entry name" value="q2cbj1_9rhob like domain"/>
    <property type="match status" value="1"/>
</dbReference>
<dbReference type="Proteomes" id="UP000199488">
    <property type="component" value="Unassembled WGS sequence"/>
</dbReference>